<protein>
    <submittedName>
        <fullName evidence="2">Uncharacterized protein</fullName>
    </submittedName>
</protein>
<evidence type="ECO:0000313" key="1">
    <source>
        <dbReference type="Proteomes" id="UP000887540"/>
    </source>
</evidence>
<dbReference type="WBParaSite" id="ACRNAN_scaffold2038.g10367.t1">
    <property type="protein sequence ID" value="ACRNAN_scaffold2038.g10367.t1"/>
    <property type="gene ID" value="ACRNAN_scaffold2038.g10367"/>
</dbReference>
<sequence>MVSMYRLDFSSMSIISVFCYFIACLLLISQFNPAYAHPVWITSPTSNSLESIEPPVGAVRFDKRSLASGRWGLRPGKRSMSSFGPATSNVYDFEPGDSDISDLKYHFALAYL</sequence>
<dbReference type="AlphaFoldDB" id="A0A914D9M2"/>
<accession>A0A914D9M2</accession>
<name>A0A914D9M2_9BILA</name>
<dbReference type="Proteomes" id="UP000887540">
    <property type="component" value="Unplaced"/>
</dbReference>
<keyword evidence="1" id="KW-1185">Reference proteome</keyword>
<proteinExistence type="predicted"/>
<reference evidence="2" key="1">
    <citation type="submission" date="2022-11" db="UniProtKB">
        <authorList>
            <consortium name="WormBaseParasite"/>
        </authorList>
    </citation>
    <scope>IDENTIFICATION</scope>
</reference>
<organism evidence="1 2">
    <name type="scientific">Acrobeloides nanus</name>
    <dbReference type="NCBI Taxonomy" id="290746"/>
    <lineage>
        <taxon>Eukaryota</taxon>
        <taxon>Metazoa</taxon>
        <taxon>Ecdysozoa</taxon>
        <taxon>Nematoda</taxon>
        <taxon>Chromadorea</taxon>
        <taxon>Rhabditida</taxon>
        <taxon>Tylenchina</taxon>
        <taxon>Cephalobomorpha</taxon>
        <taxon>Cephaloboidea</taxon>
        <taxon>Cephalobidae</taxon>
        <taxon>Acrobeloides</taxon>
    </lineage>
</organism>
<evidence type="ECO:0000313" key="2">
    <source>
        <dbReference type="WBParaSite" id="ACRNAN_scaffold2038.g10367.t1"/>
    </source>
</evidence>